<evidence type="ECO:0000256" key="1">
    <source>
        <dbReference type="SAM" id="SignalP"/>
    </source>
</evidence>
<comment type="caution">
    <text evidence="2">The sequence shown here is derived from an EMBL/GenBank/DDBJ whole genome shotgun (WGS) entry which is preliminary data.</text>
</comment>
<evidence type="ECO:0000313" key="3">
    <source>
        <dbReference type="Proteomes" id="UP000784128"/>
    </source>
</evidence>
<keyword evidence="3" id="KW-1185">Reference proteome</keyword>
<keyword evidence="1" id="KW-0732">Signal</keyword>
<organism evidence="2 3">
    <name type="scientific">Pelotalea chapellei</name>
    <dbReference type="NCBI Taxonomy" id="44671"/>
    <lineage>
        <taxon>Bacteria</taxon>
        <taxon>Pseudomonadati</taxon>
        <taxon>Thermodesulfobacteriota</taxon>
        <taxon>Desulfuromonadia</taxon>
        <taxon>Geobacterales</taxon>
        <taxon>Geobacteraceae</taxon>
        <taxon>Pelotalea</taxon>
    </lineage>
</organism>
<dbReference type="EMBL" id="JAHDYS010000022">
    <property type="protein sequence ID" value="MBT1073470.1"/>
    <property type="molecule type" value="Genomic_DNA"/>
</dbReference>
<accession>A0ABS5UCQ5</accession>
<reference evidence="2 3" key="1">
    <citation type="submission" date="2021-05" db="EMBL/GenBank/DDBJ databases">
        <title>The draft genome of Geobacter chapellei DSM 13688.</title>
        <authorList>
            <person name="Xu Z."/>
            <person name="Masuda Y."/>
            <person name="Itoh H."/>
            <person name="Senoo K."/>
        </authorList>
    </citation>
    <scope>NUCLEOTIDE SEQUENCE [LARGE SCALE GENOMIC DNA]</scope>
    <source>
        <strain evidence="2 3">DSM 13688</strain>
    </source>
</reference>
<dbReference type="RefSeq" id="WP_214301547.1">
    <property type="nucleotide sequence ID" value="NZ_JAHDYS010000022.1"/>
</dbReference>
<evidence type="ECO:0008006" key="4">
    <source>
        <dbReference type="Google" id="ProtNLM"/>
    </source>
</evidence>
<feature type="chain" id="PRO_5045604430" description="Surface antigen-like protein" evidence="1">
    <location>
        <begin position="28"/>
        <end position="437"/>
    </location>
</feature>
<sequence>MRASMFRHHVKILCTLACVFVFATARAEEPLPVEQRAGQALDGAHDEYRTPLAGDELNTTFLGYPIHVPQRNRDNVFAVITLGGMYFTPQLGGSDVLPIGALYWRHRWEKHNVRALVSIFQNELDLTRSFGELELLGHLENETLPVPTTEIVNGKEVKESSIWWGTFSGWLGTGWRRPVAPYHVDNDLKLQAFYHAGYLYSNTSRDTGPQVRLPPDTLVHGLRLRGRYDSFSRNLLELPHSGWAGGVDLELTRRDTWSDANYGGGDLRGASTRDYVKFSGYLSGAMGIPGLSERNRLLASVYGGFTPDHNLDRFSSFRIGGGPFPSENVDLIRHPYPGAVFSQFYASDYAIGTLEYRRELFFFLYLHLRETFVWANRNIFSSPQQKFSEARGDAFSVGLTSGFLWQSQLYLEYTRDNGFLRNGASGSSLLVLWSKIF</sequence>
<name>A0ABS5UCQ5_9BACT</name>
<evidence type="ECO:0000313" key="2">
    <source>
        <dbReference type="EMBL" id="MBT1073470.1"/>
    </source>
</evidence>
<gene>
    <name evidence="2" type="ORF">KJB30_16905</name>
</gene>
<protein>
    <recommendedName>
        <fullName evidence="4">Surface antigen-like protein</fullName>
    </recommendedName>
</protein>
<dbReference type="Proteomes" id="UP000784128">
    <property type="component" value="Unassembled WGS sequence"/>
</dbReference>
<proteinExistence type="predicted"/>
<feature type="signal peptide" evidence="1">
    <location>
        <begin position="1"/>
        <end position="27"/>
    </location>
</feature>